<evidence type="ECO:0000313" key="3">
    <source>
        <dbReference type="Proteomes" id="UP000319771"/>
    </source>
</evidence>
<organism evidence="2 3">
    <name type="scientific">Eiseniibacteriota bacterium</name>
    <dbReference type="NCBI Taxonomy" id="2212470"/>
    <lineage>
        <taxon>Bacteria</taxon>
        <taxon>Candidatus Eiseniibacteriota</taxon>
    </lineage>
</organism>
<dbReference type="GO" id="GO:0004519">
    <property type="term" value="F:endonuclease activity"/>
    <property type="evidence" value="ECO:0007669"/>
    <property type="project" value="UniProtKB-KW"/>
</dbReference>
<keyword evidence="2" id="KW-0540">Nuclease</keyword>
<dbReference type="Proteomes" id="UP000319771">
    <property type="component" value="Unassembled WGS sequence"/>
</dbReference>
<evidence type="ECO:0000313" key="2">
    <source>
        <dbReference type="EMBL" id="TMQ69907.1"/>
    </source>
</evidence>
<dbReference type="AlphaFoldDB" id="A0A538U1X7"/>
<dbReference type="EMBL" id="VBPB01000268">
    <property type="protein sequence ID" value="TMQ69907.1"/>
    <property type="molecule type" value="Genomic_DNA"/>
</dbReference>
<sequence length="279" mass="31133">MPFFFKLHAGRGGAIVGFGHFSWRSRLPAWLAWDCFEQANGTPDRRRFLELLAERRSEPVDLGGSFNIGCLLISRPVFFSEGDTVHPPDDWPRSGVQQGKSYDVDKGEGARILAECQARATKYAEGIPPAAGASVHADQPGERFGSAQVIVPRLGQGGFRVRVTDAYGRACAITTEHSLPVLDAAHIRPFAEGGTHDVRNGILLRTDIHRLFDQGLVTVTPDYRFVVSDRLRRDYSNGRAYYDLQREIEKAGIIHLPADHALHPDPVVLEWHRREKFVA</sequence>
<evidence type="ECO:0000259" key="1">
    <source>
        <dbReference type="Pfam" id="PF13391"/>
    </source>
</evidence>
<accession>A0A538U1X7</accession>
<proteinExistence type="predicted"/>
<protein>
    <submittedName>
        <fullName evidence="2">HNH endonuclease</fullName>
    </submittedName>
</protein>
<feature type="domain" description="HNH nuclease" evidence="1">
    <location>
        <begin position="171"/>
        <end position="219"/>
    </location>
</feature>
<keyword evidence="2" id="KW-0255">Endonuclease</keyword>
<dbReference type="Pfam" id="PF13391">
    <property type="entry name" value="HNH_2"/>
    <property type="match status" value="1"/>
</dbReference>
<name>A0A538U1X7_UNCEI</name>
<reference evidence="2 3" key="1">
    <citation type="journal article" date="2019" name="Nat. Microbiol.">
        <title>Mediterranean grassland soil C-N compound turnover is dependent on rainfall and depth, and is mediated by genomically divergent microorganisms.</title>
        <authorList>
            <person name="Diamond S."/>
            <person name="Andeer P.F."/>
            <person name="Li Z."/>
            <person name="Crits-Christoph A."/>
            <person name="Burstein D."/>
            <person name="Anantharaman K."/>
            <person name="Lane K.R."/>
            <person name="Thomas B.C."/>
            <person name="Pan C."/>
            <person name="Northen T.R."/>
            <person name="Banfield J.F."/>
        </authorList>
    </citation>
    <scope>NUCLEOTIDE SEQUENCE [LARGE SCALE GENOMIC DNA]</scope>
    <source>
        <strain evidence="2">WS_11</strain>
    </source>
</reference>
<comment type="caution">
    <text evidence="2">The sequence shown here is derived from an EMBL/GenBank/DDBJ whole genome shotgun (WGS) entry which is preliminary data.</text>
</comment>
<gene>
    <name evidence="2" type="ORF">E6K81_13870</name>
</gene>
<dbReference type="InterPro" id="IPR003615">
    <property type="entry name" value="HNH_nuc"/>
</dbReference>
<keyword evidence="2" id="KW-0378">Hydrolase</keyword>